<feature type="transmembrane region" description="Helical" evidence="2">
    <location>
        <begin position="38"/>
        <end position="62"/>
    </location>
</feature>
<evidence type="ECO:0000256" key="2">
    <source>
        <dbReference type="SAM" id="Phobius"/>
    </source>
</evidence>
<protein>
    <recommendedName>
        <fullName evidence="5">Lipoprotein</fullName>
    </recommendedName>
</protein>
<dbReference type="AlphaFoldDB" id="A0A9D1IY73"/>
<dbReference type="PROSITE" id="PS51257">
    <property type="entry name" value="PROKAR_LIPOPROTEIN"/>
    <property type="match status" value="1"/>
</dbReference>
<dbReference type="Proteomes" id="UP000824239">
    <property type="component" value="Unassembled WGS sequence"/>
</dbReference>
<reference evidence="3" key="2">
    <citation type="journal article" date="2021" name="PeerJ">
        <title>Extensive microbial diversity within the chicken gut microbiome revealed by metagenomics and culture.</title>
        <authorList>
            <person name="Gilroy R."/>
            <person name="Ravi A."/>
            <person name="Getino M."/>
            <person name="Pursley I."/>
            <person name="Horton D.L."/>
            <person name="Alikhan N.F."/>
            <person name="Baker D."/>
            <person name="Gharbi K."/>
            <person name="Hall N."/>
            <person name="Watson M."/>
            <person name="Adriaenssens E.M."/>
            <person name="Foster-Nyarko E."/>
            <person name="Jarju S."/>
            <person name="Secka A."/>
            <person name="Antonio M."/>
            <person name="Oren A."/>
            <person name="Chaudhuri R.R."/>
            <person name="La Ragione R."/>
            <person name="Hildebrand F."/>
            <person name="Pallen M.J."/>
        </authorList>
    </citation>
    <scope>NUCLEOTIDE SEQUENCE</scope>
    <source>
        <strain evidence="3">ChiBcec15-4380</strain>
    </source>
</reference>
<reference evidence="3" key="1">
    <citation type="submission" date="2020-10" db="EMBL/GenBank/DDBJ databases">
        <authorList>
            <person name="Gilroy R."/>
        </authorList>
    </citation>
    <scope>NUCLEOTIDE SEQUENCE</scope>
    <source>
        <strain evidence="3">ChiBcec15-4380</strain>
    </source>
</reference>
<evidence type="ECO:0000256" key="1">
    <source>
        <dbReference type="SAM" id="MobiDB-lite"/>
    </source>
</evidence>
<sequence>MTRKSVFTIFAVVLLLGCALLLISGIQTQEAVATPDSIFWTGLSDFLGMPLLFCGLGGMLVLPVMGKASRRARRLYRIFGLVAWGLYLAAGLIPDMWITASWISEYPAVFLAPGVCLALGIPGKSPTAGKYAAKKEKKKKEPPEQAAE</sequence>
<organism evidence="3 4">
    <name type="scientific">Candidatus Avoscillospira avicola</name>
    <dbReference type="NCBI Taxonomy" id="2840706"/>
    <lineage>
        <taxon>Bacteria</taxon>
        <taxon>Bacillati</taxon>
        <taxon>Bacillota</taxon>
        <taxon>Clostridia</taxon>
        <taxon>Eubacteriales</taxon>
        <taxon>Oscillospiraceae</taxon>
        <taxon>Oscillospiraceae incertae sedis</taxon>
        <taxon>Candidatus Avoscillospira</taxon>
    </lineage>
</organism>
<evidence type="ECO:0000313" key="4">
    <source>
        <dbReference type="Proteomes" id="UP000824239"/>
    </source>
</evidence>
<keyword evidence="2" id="KW-1133">Transmembrane helix</keyword>
<comment type="caution">
    <text evidence="3">The sequence shown here is derived from an EMBL/GenBank/DDBJ whole genome shotgun (WGS) entry which is preliminary data.</text>
</comment>
<keyword evidence="2" id="KW-0812">Transmembrane</keyword>
<accession>A0A9D1IY73</accession>
<proteinExistence type="predicted"/>
<keyword evidence="2" id="KW-0472">Membrane</keyword>
<gene>
    <name evidence="3" type="ORF">IAA53_08960</name>
</gene>
<feature type="transmembrane region" description="Helical" evidence="2">
    <location>
        <begin position="74"/>
        <end position="93"/>
    </location>
</feature>
<name>A0A9D1IY73_9FIRM</name>
<evidence type="ECO:0008006" key="5">
    <source>
        <dbReference type="Google" id="ProtNLM"/>
    </source>
</evidence>
<dbReference type="EMBL" id="DVHE01000068">
    <property type="protein sequence ID" value="HIR51384.1"/>
    <property type="molecule type" value="Genomic_DNA"/>
</dbReference>
<feature type="compositionally biased region" description="Basic and acidic residues" evidence="1">
    <location>
        <begin position="139"/>
        <end position="148"/>
    </location>
</feature>
<evidence type="ECO:0000313" key="3">
    <source>
        <dbReference type="EMBL" id="HIR51384.1"/>
    </source>
</evidence>
<feature type="region of interest" description="Disordered" evidence="1">
    <location>
        <begin position="124"/>
        <end position="148"/>
    </location>
</feature>